<evidence type="ECO:0008006" key="3">
    <source>
        <dbReference type="Google" id="ProtNLM"/>
    </source>
</evidence>
<dbReference type="AlphaFoldDB" id="A2DRN6"/>
<name>A2DRN6_TRIV3</name>
<reference evidence="1" key="2">
    <citation type="journal article" date="2007" name="Science">
        <title>Draft genome sequence of the sexually transmitted pathogen Trichomonas vaginalis.</title>
        <authorList>
            <person name="Carlton J.M."/>
            <person name="Hirt R.P."/>
            <person name="Silva J.C."/>
            <person name="Delcher A.L."/>
            <person name="Schatz M."/>
            <person name="Zhao Q."/>
            <person name="Wortman J.R."/>
            <person name="Bidwell S.L."/>
            <person name="Alsmark U.C.M."/>
            <person name="Besteiro S."/>
            <person name="Sicheritz-Ponten T."/>
            <person name="Noel C.J."/>
            <person name="Dacks J.B."/>
            <person name="Foster P.G."/>
            <person name="Simillion C."/>
            <person name="Van de Peer Y."/>
            <person name="Miranda-Saavedra D."/>
            <person name="Barton G.J."/>
            <person name="Westrop G.D."/>
            <person name="Mueller S."/>
            <person name="Dessi D."/>
            <person name="Fiori P.L."/>
            <person name="Ren Q."/>
            <person name="Paulsen I."/>
            <person name="Zhang H."/>
            <person name="Bastida-Corcuera F.D."/>
            <person name="Simoes-Barbosa A."/>
            <person name="Brown M.T."/>
            <person name="Hayes R.D."/>
            <person name="Mukherjee M."/>
            <person name="Okumura C.Y."/>
            <person name="Schneider R."/>
            <person name="Smith A.J."/>
            <person name="Vanacova S."/>
            <person name="Villalvazo M."/>
            <person name="Haas B.J."/>
            <person name="Pertea M."/>
            <person name="Feldblyum T.V."/>
            <person name="Utterback T.R."/>
            <person name="Shu C.L."/>
            <person name="Osoegawa K."/>
            <person name="de Jong P.J."/>
            <person name="Hrdy I."/>
            <person name="Horvathova L."/>
            <person name="Zubacova Z."/>
            <person name="Dolezal P."/>
            <person name="Malik S.B."/>
            <person name="Logsdon J.M. Jr."/>
            <person name="Henze K."/>
            <person name="Gupta A."/>
            <person name="Wang C.C."/>
            <person name="Dunne R.L."/>
            <person name="Upcroft J.A."/>
            <person name="Upcroft P."/>
            <person name="White O."/>
            <person name="Salzberg S.L."/>
            <person name="Tang P."/>
            <person name="Chiu C.-H."/>
            <person name="Lee Y.-S."/>
            <person name="Embley T.M."/>
            <person name="Coombs G.H."/>
            <person name="Mottram J.C."/>
            <person name="Tachezy J."/>
            <person name="Fraser-Liggett C.M."/>
            <person name="Johnson P.J."/>
        </authorList>
    </citation>
    <scope>NUCLEOTIDE SEQUENCE [LARGE SCALE GENOMIC DNA]</scope>
    <source>
        <strain evidence="1">G3</strain>
    </source>
</reference>
<gene>
    <name evidence="1" type="ORF">TVAG_281160</name>
</gene>
<dbReference type="VEuPathDB" id="TrichDB:TVAGG3_0696430"/>
<evidence type="ECO:0000313" key="2">
    <source>
        <dbReference type="Proteomes" id="UP000001542"/>
    </source>
</evidence>
<dbReference type="RefSeq" id="XP_001329222.1">
    <property type="nucleotide sequence ID" value="XM_001329187.1"/>
</dbReference>
<dbReference type="KEGG" id="tva:4775012"/>
<reference evidence="1" key="1">
    <citation type="submission" date="2006-10" db="EMBL/GenBank/DDBJ databases">
        <authorList>
            <person name="Amadeo P."/>
            <person name="Zhao Q."/>
            <person name="Wortman J."/>
            <person name="Fraser-Liggett C."/>
            <person name="Carlton J."/>
        </authorList>
    </citation>
    <scope>NUCLEOTIDE SEQUENCE</scope>
    <source>
        <strain evidence="1">G3</strain>
    </source>
</reference>
<keyword evidence="2" id="KW-1185">Reference proteome</keyword>
<evidence type="ECO:0000313" key="1">
    <source>
        <dbReference type="EMBL" id="EAY16999.1"/>
    </source>
</evidence>
<proteinExistence type="predicted"/>
<organism evidence="1 2">
    <name type="scientific">Trichomonas vaginalis (strain ATCC PRA-98 / G3)</name>
    <dbReference type="NCBI Taxonomy" id="412133"/>
    <lineage>
        <taxon>Eukaryota</taxon>
        <taxon>Metamonada</taxon>
        <taxon>Parabasalia</taxon>
        <taxon>Trichomonadida</taxon>
        <taxon>Trichomonadidae</taxon>
        <taxon>Trichomonas</taxon>
    </lineage>
</organism>
<dbReference type="EMBL" id="DS113236">
    <property type="protein sequence ID" value="EAY16999.1"/>
    <property type="molecule type" value="Genomic_DNA"/>
</dbReference>
<dbReference type="Proteomes" id="UP000001542">
    <property type="component" value="Unassembled WGS sequence"/>
</dbReference>
<protein>
    <recommendedName>
        <fullName evidence="3">Nucleotide-diphospho-sugar transferase domain-containing protein</fullName>
    </recommendedName>
</protein>
<sequence>MNSSNINSFLNQVFEITIPTLLDIDFICFTPNFYRTDRFFNVFVDDRPSNLNTTRYIDTKTHTFTGFKPGRYTFNLITDWDSEDVIYPTIYYKNEALNTKFWIDSIEIRDILDTTNITHIYEIILLIISIATASIYFKVDHLNFLIALIPILIKLFNTNDIHINACKPNYVNEKSFLSKIFELKNYSSWAKFDEKVFKDALESKLDYSKCILCNYTPPIIYNNRSTEKDAIFMAYFNRPVQYESALTAHTAGFKGKIFIFSDFDIDERHKNRGIYIIPAEIKPHTDGFHSQYSRFPVMSRAISLVSDQIDRVIYVDSMDTIFQLDPFDFNNKKLQVSDQDVKYKKVKWYHLWIPGLFGFRMSYFKSGSMICSGVFGGKLETVTNFMKLVSGYYRVGENAVPDQAVMDVILQSDIPKKSGFYWEVNDGMRSIAYWMPDKKGKRYKDAPLGQYRCQKTGKLIPIVHQINRNRKLFNEWKGLCAVNK</sequence>
<dbReference type="VEuPathDB" id="TrichDB:TVAG_281160"/>
<accession>A2DRN6</accession>
<dbReference type="InParanoid" id="A2DRN6"/>